<dbReference type="Proteomes" id="UP000470772">
    <property type="component" value="Unassembled WGS sequence"/>
</dbReference>
<feature type="domain" description="ATP-grasp" evidence="11">
    <location>
        <begin position="109"/>
        <end position="290"/>
    </location>
</feature>
<dbReference type="InterPro" id="IPR004666">
    <property type="entry name" value="Rp_bS6_RimK/Lys_biosynth_LsyX"/>
</dbReference>
<proteinExistence type="predicted"/>
<accession>A0A6A9QU07</accession>
<dbReference type="Gene3D" id="3.30.470.20">
    <property type="entry name" value="ATP-grasp fold, B domain"/>
    <property type="match status" value="1"/>
</dbReference>
<dbReference type="GO" id="GO:0046872">
    <property type="term" value="F:metal ion binding"/>
    <property type="evidence" value="ECO:0007669"/>
    <property type="project" value="UniProtKB-KW"/>
</dbReference>
<evidence type="ECO:0000256" key="8">
    <source>
        <dbReference type="ARBA" id="ARBA00022917"/>
    </source>
</evidence>
<keyword evidence="8" id="KW-0648">Protein biosynthesis</keyword>
<dbReference type="GO" id="GO:0005737">
    <property type="term" value="C:cytoplasm"/>
    <property type="evidence" value="ECO:0007669"/>
    <property type="project" value="TreeGrafter"/>
</dbReference>
<evidence type="ECO:0000313" key="13">
    <source>
        <dbReference type="Proteomes" id="UP000470772"/>
    </source>
</evidence>
<evidence type="ECO:0000259" key="11">
    <source>
        <dbReference type="PROSITE" id="PS50975"/>
    </source>
</evidence>
<evidence type="ECO:0000256" key="9">
    <source>
        <dbReference type="ARBA" id="ARBA00023211"/>
    </source>
</evidence>
<evidence type="ECO:0000256" key="2">
    <source>
        <dbReference type="ARBA" id="ARBA00001946"/>
    </source>
</evidence>
<dbReference type="AlphaFoldDB" id="A0A6A9QU07"/>
<dbReference type="PANTHER" id="PTHR21621">
    <property type="entry name" value="RIBOSOMAL PROTEIN S6 MODIFICATION PROTEIN"/>
    <property type="match status" value="1"/>
</dbReference>
<dbReference type="GO" id="GO:0005524">
    <property type="term" value="F:ATP binding"/>
    <property type="evidence" value="ECO:0007669"/>
    <property type="project" value="UniProtKB-UniRule"/>
</dbReference>
<dbReference type="SUPFAM" id="SSF56059">
    <property type="entry name" value="Glutathione synthetase ATP-binding domain-like"/>
    <property type="match status" value="1"/>
</dbReference>
<dbReference type="NCBIfam" id="TIGR00768">
    <property type="entry name" value="rimK_fam"/>
    <property type="match status" value="1"/>
</dbReference>
<protein>
    <submittedName>
        <fullName evidence="12">RimK family alpha-L-glutamate ligase</fullName>
    </submittedName>
</protein>
<evidence type="ECO:0000256" key="4">
    <source>
        <dbReference type="ARBA" id="ARBA00022723"/>
    </source>
</evidence>
<dbReference type="GO" id="GO:0006412">
    <property type="term" value="P:translation"/>
    <property type="evidence" value="ECO:0007669"/>
    <property type="project" value="UniProtKB-KW"/>
</dbReference>
<dbReference type="GO" id="GO:0016879">
    <property type="term" value="F:ligase activity, forming carbon-nitrogen bonds"/>
    <property type="evidence" value="ECO:0007669"/>
    <property type="project" value="TreeGrafter"/>
</dbReference>
<dbReference type="InterPro" id="IPR041107">
    <property type="entry name" value="Rimk_N"/>
</dbReference>
<keyword evidence="9" id="KW-0464">Manganese</keyword>
<evidence type="ECO:0000313" key="12">
    <source>
        <dbReference type="EMBL" id="MUN29283.1"/>
    </source>
</evidence>
<dbReference type="PANTHER" id="PTHR21621:SF0">
    <property type="entry name" value="BETA-CITRYLGLUTAMATE SYNTHASE B-RELATED"/>
    <property type="match status" value="1"/>
</dbReference>
<reference evidence="12 13" key="1">
    <citation type="submission" date="2019-10" db="EMBL/GenBank/DDBJ databases">
        <title>Sequencing and Assembly of Multiple Reported Metal-Biooxidizing Members of the Extremely Thermoacidophilic Archaeal Family Sulfolobaceae.</title>
        <authorList>
            <person name="Counts J.A."/>
            <person name="Kelly R.M."/>
        </authorList>
    </citation>
    <scope>NUCLEOTIDE SEQUENCE [LARGE SCALE GENOMIC DNA]</scope>
    <source>
        <strain evidence="12 13">DSM 6482</strain>
    </source>
</reference>
<comment type="cofactor">
    <cofactor evidence="2">
        <name>Mg(2+)</name>
        <dbReference type="ChEBI" id="CHEBI:18420"/>
    </cofactor>
</comment>
<evidence type="ECO:0000256" key="1">
    <source>
        <dbReference type="ARBA" id="ARBA00001936"/>
    </source>
</evidence>
<comment type="cofactor">
    <cofactor evidence="1">
        <name>Mn(2+)</name>
        <dbReference type="ChEBI" id="CHEBI:29035"/>
    </cofactor>
</comment>
<evidence type="ECO:0000256" key="7">
    <source>
        <dbReference type="ARBA" id="ARBA00022842"/>
    </source>
</evidence>
<gene>
    <name evidence="12" type="ORF">GC250_07515</name>
</gene>
<dbReference type="OrthoDB" id="33241at2157"/>
<keyword evidence="3 12" id="KW-0436">Ligase</keyword>
<dbReference type="InterPro" id="IPR011761">
    <property type="entry name" value="ATP-grasp"/>
</dbReference>
<organism evidence="12 13">
    <name type="scientific">Sulfuracidifex metallicus DSM 6482 = JCM 9184</name>
    <dbReference type="NCBI Taxonomy" id="523847"/>
    <lineage>
        <taxon>Archaea</taxon>
        <taxon>Thermoproteota</taxon>
        <taxon>Thermoprotei</taxon>
        <taxon>Sulfolobales</taxon>
        <taxon>Sulfolobaceae</taxon>
        <taxon>Sulfuracidifex</taxon>
    </lineage>
</organism>
<dbReference type="InterPro" id="IPR013815">
    <property type="entry name" value="ATP_grasp_subdomain_1"/>
</dbReference>
<name>A0A6A9QU07_SULME</name>
<evidence type="ECO:0000256" key="6">
    <source>
        <dbReference type="ARBA" id="ARBA00022840"/>
    </source>
</evidence>
<dbReference type="Pfam" id="PF08443">
    <property type="entry name" value="RimK"/>
    <property type="match status" value="1"/>
</dbReference>
<keyword evidence="4" id="KW-0479">Metal-binding</keyword>
<dbReference type="Gene3D" id="3.40.50.20">
    <property type="match status" value="1"/>
</dbReference>
<keyword evidence="5 10" id="KW-0547">Nucleotide-binding</keyword>
<dbReference type="InterPro" id="IPR013651">
    <property type="entry name" value="ATP-grasp_RimK-type"/>
</dbReference>
<dbReference type="Gene3D" id="3.30.1490.20">
    <property type="entry name" value="ATP-grasp fold, A domain"/>
    <property type="match status" value="1"/>
</dbReference>
<comment type="caution">
    <text evidence="12">The sequence shown here is derived from an EMBL/GenBank/DDBJ whole genome shotgun (WGS) entry which is preliminary data.</text>
</comment>
<keyword evidence="13" id="KW-1185">Reference proteome</keyword>
<evidence type="ECO:0000256" key="3">
    <source>
        <dbReference type="ARBA" id="ARBA00022598"/>
    </source>
</evidence>
<keyword evidence="6 10" id="KW-0067">ATP-binding</keyword>
<dbReference type="PROSITE" id="PS50975">
    <property type="entry name" value="ATP_GRASP"/>
    <property type="match status" value="1"/>
</dbReference>
<evidence type="ECO:0000256" key="5">
    <source>
        <dbReference type="ARBA" id="ARBA00022741"/>
    </source>
</evidence>
<dbReference type="EMBL" id="WGGD01000005">
    <property type="protein sequence ID" value="MUN29283.1"/>
    <property type="molecule type" value="Genomic_DNA"/>
</dbReference>
<sequence>MKIAVIHESQKVTEASKELLQEIKSQGHSAYYIRPSKLNVIISKKGEEINYAGRNFTLDGALIRNVGSITTTEQLVKRFNSLKALRHIGITTMNSPESIALARDKYASLLELSKNGIPVPETAMVEDPKEAMLLTQRWGEVVIKPLIGSLGLGSVKVSDPDIAYRVSKSILSVNQPVYVQKYIKKPDRDIRVFVVGDEVIGSIFRFANGSWKTNVAQGAVAQVVTLSAELKEIGLKVIKAMKMDYAGIDVVEDTEGKDYKVLEVNASPLWHGFKSATGIDPARFIVKHLLEKIKK</sequence>
<evidence type="ECO:0000256" key="10">
    <source>
        <dbReference type="PROSITE-ProRule" id="PRU00409"/>
    </source>
</evidence>
<dbReference type="Pfam" id="PF18030">
    <property type="entry name" value="Rimk_N"/>
    <property type="match status" value="1"/>
</dbReference>
<keyword evidence="7" id="KW-0460">Magnesium</keyword>